<dbReference type="AlphaFoldDB" id="A0A0G0SEH5"/>
<dbReference type="EMBL" id="LBZA01000029">
    <property type="protein sequence ID" value="KKR63229.1"/>
    <property type="molecule type" value="Genomic_DNA"/>
</dbReference>
<protein>
    <submittedName>
        <fullName evidence="1">Uncharacterized protein</fullName>
    </submittedName>
</protein>
<organism evidence="1 2">
    <name type="scientific">Candidatus Woesebacteria bacterium GW2011_GWA1_40_43</name>
    <dbReference type="NCBI Taxonomy" id="1618553"/>
    <lineage>
        <taxon>Bacteria</taxon>
        <taxon>Candidatus Woeseibacteriota</taxon>
    </lineage>
</organism>
<evidence type="ECO:0000313" key="2">
    <source>
        <dbReference type="Proteomes" id="UP000034293"/>
    </source>
</evidence>
<accession>A0A0G0SEH5</accession>
<evidence type="ECO:0000313" key="1">
    <source>
        <dbReference type="EMBL" id="KKR63229.1"/>
    </source>
</evidence>
<proteinExistence type="predicted"/>
<gene>
    <name evidence="1" type="ORF">UU02_C0029G0007</name>
</gene>
<dbReference type="Proteomes" id="UP000034293">
    <property type="component" value="Unassembled WGS sequence"/>
</dbReference>
<reference evidence="1 2" key="1">
    <citation type="journal article" date="2015" name="Nature">
        <title>rRNA introns, odd ribosomes, and small enigmatic genomes across a large radiation of phyla.</title>
        <authorList>
            <person name="Brown C.T."/>
            <person name="Hug L.A."/>
            <person name="Thomas B.C."/>
            <person name="Sharon I."/>
            <person name="Castelle C.J."/>
            <person name="Singh A."/>
            <person name="Wilkins M.J."/>
            <person name="Williams K.H."/>
            <person name="Banfield J.F."/>
        </authorList>
    </citation>
    <scope>NUCLEOTIDE SEQUENCE [LARGE SCALE GENOMIC DNA]</scope>
</reference>
<sequence>MDKVKVNKDTTYLILIVSAFILLLLSMVNIKTISTNKEVLGINTQTESDEKFWNDFLINNPNYIPGWIEIGKFEKAASINPNFEGLDR</sequence>
<name>A0A0G0SEH5_9BACT</name>
<comment type="caution">
    <text evidence="1">The sequence shown here is derived from an EMBL/GenBank/DDBJ whole genome shotgun (WGS) entry which is preliminary data.</text>
</comment>